<dbReference type="EMBL" id="JBBNAE010000003">
    <property type="protein sequence ID" value="KAK9138703.1"/>
    <property type="molecule type" value="Genomic_DNA"/>
</dbReference>
<protein>
    <submittedName>
        <fullName evidence="2">Uncharacterized protein</fullName>
    </submittedName>
</protein>
<dbReference type="PANTHER" id="PTHR35307">
    <property type="entry name" value="PROTEIN, PUTATIVE-RELATED"/>
    <property type="match status" value="1"/>
</dbReference>
<reference evidence="2 3" key="1">
    <citation type="submission" date="2024-01" db="EMBL/GenBank/DDBJ databases">
        <title>Genome assemblies of Stephania.</title>
        <authorList>
            <person name="Yang L."/>
        </authorList>
    </citation>
    <scope>NUCLEOTIDE SEQUENCE [LARGE SCALE GENOMIC DNA]</scope>
    <source>
        <strain evidence="2">QJT</strain>
        <tissue evidence="2">Leaf</tissue>
    </source>
</reference>
<feature type="transmembrane region" description="Helical" evidence="1">
    <location>
        <begin position="150"/>
        <end position="170"/>
    </location>
</feature>
<feature type="transmembrane region" description="Helical" evidence="1">
    <location>
        <begin position="86"/>
        <end position="107"/>
    </location>
</feature>
<organism evidence="2 3">
    <name type="scientific">Stephania japonica</name>
    <dbReference type="NCBI Taxonomy" id="461633"/>
    <lineage>
        <taxon>Eukaryota</taxon>
        <taxon>Viridiplantae</taxon>
        <taxon>Streptophyta</taxon>
        <taxon>Embryophyta</taxon>
        <taxon>Tracheophyta</taxon>
        <taxon>Spermatophyta</taxon>
        <taxon>Magnoliopsida</taxon>
        <taxon>Ranunculales</taxon>
        <taxon>Menispermaceae</taxon>
        <taxon>Menispermoideae</taxon>
        <taxon>Cissampelideae</taxon>
        <taxon>Stephania</taxon>
    </lineage>
</organism>
<dbReference type="Proteomes" id="UP001417504">
    <property type="component" value="Unassembled WGS sequence"/>
</dbReference>
<feature type="transmembrane region" description="Helical" evidence="1">
    <location>
        <begin position="20"/>
        <end position="41"/>
    </location>
</feature>
<comment type="caution">
    <text evidence="2">The sequence shown here is derived from an EMBL/GenBank/DDBJ whole genome shotgun (WGS) entry which is preliminary data.</text>
</comment>
<evidence type="ECO:0000313" key="3">
    <source>
        <dbReference type="Proteomes" id="UP001417504"/>
    </source>
</evidence>
<proteinExistence type="predicted"/>
<keyword evidence="1" id="KW-0812">Transmembrane</keyword>
<evidence type="ECO:0000256" key="1">
    <source>
        <dbReference type="SAM" id="Phobius"/>
    </source>
</evidence>
<accession>A0AAP0JR29</accession>
<feature type="transmembrane region" description="Helical" evidence="1">
    <location>
        <begin position="119"/>
        <end position="144"/>
    </location>
</feature>
<dbReference type="PANTHER" id="PTHR35307:SF6">
    <property type="entry name" value="TRANSMEMBRANE PROTEIN"/>
    <property type="match status" value="1"/>
</dbReference>
<feature type="transmembrane region" description="Helical" evidence="1">
    <location>
        <begin position="252"/>
        <end position="274"/>
    </location>
</feature>
<keyword evidence="1" id="KW-0472">Membrane</keyword>
<keyword evidence="1" id="KW-1133">Transmembrane helix</keyword>
<name>A0AAP0JR29_9MAGN</name>
<keyword evidence="3" id="KW-1185">Reference proteome</keyword>
<feature type="transmembrane region" description="Helical" evidence="1">
    <location>
        <begin position="53"/>
        <end position="74"/>
    </location>
</feature>
<gene>
    <name evidence="2" type="ORF">Sjap_009297</name>
</gene>
<dbReference type="AlphaFoldDB" id="A0AAP0JR29"/>
<evidence type="ECO:0000313" key="2">
    <source>
        <dbReference type="EMBL" id="KAK9138703.1"/>
    </source>
</evidence>
<sequence length="662" mass="75013">MASDGYTMSDTNNFSSPMPAIGLYIAGATLVCLLLMLCDVLNGIRQRKPWIPCHFFVLNSFTLTLLSVATKLSVDLTTSMPSAYDQLSKLCGTAFICISIGFFRPSIVDMNESELSANLASLTVIVVTVAVNISMQITTGAIFLFKVEHAIILVIMFLLLGMTSCVRSSFSEYYFEPFRKALEHEPRNIQTIKRWYLYSYITSPQLLICKISFTATASLLCTTCFACLSQAVFRAYALEGLRFHKEVSDYKWSMWAVVGLQILAILIGTLAIVCRWLSLTGEIRSPVLLTLKEDGVHNFYKLYLLVQRNWDIYFLSLDFPRVVSQTVRVLQNMINSLLFPISICSACIDEVALSICRKVMACLEFSFGIMKCENKRENGDDERVPKLMKELGAEPVSDLSSGYLLQKSSKDMKMFIMKHSAHPMHSLEQFLGRTHDSTLLEQISEGSDELILLVYLVRIAEALAPSTRSALLVSAFDKTFETIEFIHEKTKPSSALSKVKRNIAKDIWKSRNMNNHWFQKDFIRQLQVEGNPGSCLLRILEIVRKSELMRFAQQEVSDIVDIISNPRSMEELYGIMEKLFVDLLYWFIEQLPNVIFTSLNESKTGKDFEENAKLSLKFVSGLNLLKFKSFRSISSNIGCFLSKCRHDKSEEGDELDGDNFLV</sequence>